<proteinExistence type="predicted"/>
<keyword evidence="3" id="KW-1185">Reference proteome</keyword>
<evidence type="ECO:0000313" key="3">
    <source>
        <dbReference type="Proteomes" id="UP001362999"/>
    </source>
</evidence>
<protein>
    <submittedName>
        <fullName evidence="2">Uncharacterized protein</fullName>
    </submittedName>
</protein>
<dbReference type="Proteomes" id="UP001362999">
    <property type="component" value="Unassembled WGS sequence"/>
</dbReference>
<dbReference type="EMBL" id="JAWWNJ010000010">
    <property type="protein sequence ID" value="KAK7046594.1"/>
    <property type="molecule type" value="Genomic_DNA"/>
</dbReference>
<reference evidence="2 3" key="1">
    <citation type="journal article" date="2024" name="J Genomics">
        <title>Draft genome sequencing and assembly of Favolaschia claudopus CIRM-BRFM 2984 isolated from oak limbs.</title>
        <authorList>
            <person name="Navarro D."/>
            <person name="Drula E."/>
            <person name="Chaduli D."/>
            <person name="Cazenave R."/>
            <person name="Ahrendt S."/>
            <person name="Wang J."/>
            <person name="Lipzen A."/>
            <person name="Daum C."/>
            <person name="Barry K."/>
            <person name="Grigoriev I.V."/>
            <person name="Favel A."/>
            <person name="Rosso M.N."/>
            <person name="Martin F."/>
        </authorList>
    </citation>
    <scope>NUCLEOTIDE SEQUENCE [LARGE SCALE GENOMIC DNA]</scope>
    <source>
        <strain evidence="2 3">CIRM-BRFM 2984</strain>
    </source>
</reference>
<name>A0AAW0D692_9AGAR</name>
<organism evidence="2 3">
    <name type="scientific">Favolaschia claudopus</name>
    <dbReference type="NCBI Taxonomy" id="2862362"/>
    <lineage>
        <taxon>Eukaryota</taxon>
        <taxon>Fungi</taxon>
        <taxon>Dikarya</taxon>
        <taxon>Basidiomycota</taxon>
        <taxon>Agaricomycotina</taxon>
        <taxon>Agaricomycetes</taxon>
        <taxon>Agaricomycetidae</taxon>
        <taxon>Agaricales</taxon>
        <taxon>Marasmiineae</taxon>
        <taxon>Mycenaceae</taxon>
        <taxon>Favolaschia</taxon>
    </lineage>
</organism>
<evidence type="ECO:0000313" key="2">
    <source>
        <dbReference type="EMBL" id="KAK7046594.1"/>
    </source>
</evidence>
<dbReference type="AlphaFoldDB" id="A0AAW0D692"/>
<evidence type="ECO:0000256" key="1">
    <source>
        <dbReference type="SAM" id="MobiDB-lite"/>
    </source>
</evidence>
<accession>A0AAW0D692</accession>
<gene>
    <name evidence="2" type="ORF">R3P38DRAFT_2874634</name>
</gene>
<feature type="region of interest" description="Disordered" evidence="1">
    <location>
        <begin position="12"/>
        <end position="33"/>
    </location>
</feature>
<comment type="caution">
    <text evidence="2">The sequence shown here is derived from an EMBL/GenBank/DDBJ whole genome shotgun (WGS) entry which is preliminary data.</text>
</comment>
<sequence length="264" mass="28210">MHSSRVAVSVSLSQANGTQNESQTGRDPLFCSTNSQLGEPNTPSFLRETTPACVDVVVCYSFSNLDLSNCFSSQASRSNFQLGSMISAVDLDTFGDISSFSRSGVVRGRIGPTSQPHSVFRPSPLGCFPVITSISLECRTSSPSSPILPDEFPPQTEQDMEVEKLDTAVHSLFGSSPARAPPPTLFRRVTLSNHRRATAVARSSSFTGGNVAVVGMKLRKIHGTSVGLDALFFSCIVLCLLRLFTSLSGSLSQVLQGVQVLRSS</sequence>